<dbReference type="Gene3D" id="3.40.190.10">
    <property type="entry name" value="Periplasmic binding protein-like II"/>
    <property type="match status" value="1"/>
</dbReference>
<dbReference type="InterPro" id="IPR000847">
    <property type="entry name" value="LysR_HTH_N"/>
</dbReference>
<dbReference type="RefSeq" id="WP_094853194.1">
    <property type="nucleotide sequence ID" value="NZ_NEVM01000002.1"/>
</dbReference>
<dbReference type="PANTHER" id="PTHR30419:SF8">
    <property type="entry name" value="NITROGEN ASSIMILATION TRANSCRIPTIONAL ACTIVATOR-RELATED"/>
    <property type="match status" value="1"/>
</dbReference>
<dbReference type="PROSITE" id="PS50931">
    <property type="entry name" value="HTH_LYSR"/>
    <property type="match status" value="1"/>
</dbReference>
<keyword evidence="2" id="KW-0805">Transcription regulation</keyword>
<dbReference type="FunFam" id="1.10.10.10:FF:000001">
    <property type="entry name" value="LysR family transcriptional regulator"/>
    <property type="match status" value="1"/>
</dbReference>
<dbReference type="InterPro" id="IPR036388">
    <property type="entry name" value="WH-like_DNA-bd_sf"/>
</dbReference>
<evidence type="ECO:0000313" key="6">
    <source>
        <dbReference type="EMBL" id="OZI34194.1"/>
    </source>
</evidence>
<dbReference type="AlphaFoldDB" id="A0A261S9X3"/>
<feature type="domain" description="HTH lysR-type" evidence="5">
    <location>
        <begin position="1"/>
        <end position="58"/>
    </location>
</feature>
<evidence type="ECO:0000256" key="1">
    <source>
        <dbReference type="ARBA" id="ARBA00009437"/>
    </source>
</evidence>
<name>A0A261S9X3_9BORD</name>
<dbReference type="PANTHER" id="PTHR30419">
    <property type="entry name" value="HTH-TYPE TRANSCRIPTIONAL REGULATOR YBHD"/>
    <property type="match status" value="1"/>
</dbReference>
<dbReference type="GO" id="GO:0003700">
    <property type="term" value="F:DNA-binding transcription factor activity"/>
    <property type="evidence" value="ECO:0007669"/>
    <property type="project" value="InterPro"/>
</dbReference>
<accession>A0A261S9X3</accession>
<evidence type="ECO:0000256" key="2">
    <source>
        <dbReference type="ARBA" id="ARBA00023015"/>
    </source>
</evidence>
<dbReference type="GO" id="GO:0005829">
    <property type="term" value="C:cytosol"/>
    <property type="evidence" value="ECO:0007669"/>
    <property type="project" value="TreeGrafter"/>
</dbReference>
<dbReference type="InterPro" id="IPR050950">
    <property type="entry name" value="HTH-type_LysR_regulators"/>
</dbReference>
<keyword evidence="4" id="KW-0804">Transcription</keyword>
<evidence type="ECO:0000313" key="7">
    <source>
        <dbReference type="Proteomes" id="UP000216020"/>
    </source>
</evidence>
<keyword evidence="7" id="KW-1185">Reference proteome</keyword>
<dbReference type="GO" id="GO:0003677">
    <property type="term" value="F:DNA binding"/>
    <property type="evidence" value="ECO:0007669"/>
    <property type="project" value="UniProtKB-KW"/>
</dbReference>
<protein>
    <recommendedName>
        <fullName evidence="5">HTH lysR-type domain-containing protein</fullName>
    </recommendedName>
</protein>
<keyword evidence="3" id="KW-0238">DNA-binding</keyword>
<dbReference type="SUPFAM" id="SSF53850">
    <property type="entry name" value="Periplasmic binding protein-like II"/>
    <property type="match status" value="1"/>
</dbReference>
<dbReference type="InterPro" id="IPR005119">
    <property type="entry name" value="LysR_subst-bd"/>
</dbReference>
<dbReference type="EMBL" id="NEVM01000002">
    <property type="protein sequence ID" value="OZI34194.1"/>
    <property type="molecule type" value="Genomic_DNA"/>
</dbReference>
<dbReference type="InterPro" id="IPR036390">
    <property type="entry name" value="WH_DNA-bd_sf"/>
</dbReference>
<dbReference type="SUPFAM" id="SSF46785">
    <property type="entry name" value="Winged helix' DNA-binding domain"/>
    <property type="match status" value="1"/>
</dbReference>
<proteinExistence type="inferred from homology"/>
<organism evidence="6 7">
    <name type="scientific">Bordetella genomosp. 10</name>
    <dbReference type="NCBI Taxonomy" id="1416804"/>
    <lineage>
        <taxon>Bacteria</taxon>
        <taxon>Pseudomonadati</taxon>
        <taxon>Pseudomonadota</taxon>
        <taxon>Betaproteobacteria</taxon>
        <taxon>Burkholderiales</taxon>
        <taxon>Alcaligenaceae</taxon>
        <taxon>Bordetella</taxon>
    </lineage>
</organism>
<comment type="caution">
    <text evidence="6">The sequence shown here is derived from an EMBL/GenBank/DDBJ whole genome shotgun (WGS) entry which is preliminary data.</text>
</comment>
<evidence type="ECO:0000256" key="3">
    <source>
        <dbReference type="ARBA" id="ARBA00023125"/>
    </source>
</evidence>
<dbReference type="Gene3D" id="1.10.10.10">
    <property type="entry name" value="Winged helix-like DNA-binding domain superfamily/Winged helix DNA-binding domain"/>
    <property type="match status" value="1"/>
</dbReference>
<reference evidence="7" key="1">
    <citation type="submission" date="2017-05" db="EMBL/GenBank/DDBJ databases">
        <title>Complete and WGS of Bordetella genogroups.</title>
        <authorList>
            <person name="Spilker T."/>
            <person name="Lipuma J."/>
        </authorList>
    </citation>
    <scope>NUCLEOTIDE SEQUENCE [LARGE SCALE GENOMIC DNA]</scope>
    <source>
        <strain evidence="7">AU16122</strain>
    </source>
</reference>
<dbReference type="OrthoDB" id="8524600at2"/>
<comment type="similarity">
    <text evidence="1">Belongs to the LysR transcriptional regulatory family.</text>
</comment>
<gene>
    <name evidence="6" type="ORF">CAL29_11655</name>
</gene>
<dbReference type="Pfam" id="PF03466">
    <property type="entry name" value="LysR_substrate"/>
    <property type="match status" value="1"/>
</dbReference>
<sequence>MTLDQLRAFVAIVEQGSIRAGSRILGIAQSGLTQQIRRLERSLNATLFVRAQSGVVLTPEGSCLLARARIILGECDRAEQEFGYFNGELTGALSVGGSAEACARLFPVPLRQLRTDHPAVRVHIASGPSSMLLTGIREGKLDFSVTLVSARSDMTDLHSTRLLASRPRILCRRGHPLARATSVAALADAEWINTKPLGRPGTPSNRLGDWFLDNDLPQPKVAMTVDSLLDTLRLVSESDYLFLGPSFVVEPGGFESSLSVIPVSEPIPSADICLVQRTAVPLAPAARRLASMLISFSRTLHD</sequence>
<dbReference type="Proteomes" id="UP000216020">
    <property type="component" value="Unassembled WGS sequence"/>
</dbReference>
<evidence type="ECO:0000256" key="4">
    <source>
        <dbReference type="ARBA" id="ARBA00023163"/>
    </source>
</evidence>
<dbReference type="Pfam" id="PF00126">
    <property type="entry name" value="HTH_1"/>
    <property type="match status" value="1"/>
</dbReference>
<evidence type="ECO:0000259" key="5">
    <source>
        <dbReference type="PROSITE" id="PS50931"/>
    </source>
</evidence>